<proteinExistence type="predicted"/>
<gene>
    <name evidence="1" type="ORF">QFZ49_003458</name>
</gene>
<reference evidence="1 2" key="1">
    <citation type="submission" date="2023-07" db="EMBL/GenBank/DDBJ databases">
        <title>Comparative genomics of wheat-associated soil bacteria to identify genetic determinants of phenazine resistance.</title>
        <authorList>
            <person name="Mouncey N."/>
        </authorList>
    </citation>
    <scope>NUCLEOTIDE SEQUENCE [LARGE SCALE GENOMIC DNA]</scope>
    <source>
        <strain evidence="1 2">W2I16</strain>
    </source>
</reference>
<comment type="caution">
    <text evidence="1">The sequence shown here is derived from an EMBL/GenBank/DDBJ whole genome shotgun (WGS) entry which is preliminary data.</text>
</comment>
<name>A0ABU0RNE9_9ACTN</name>
<dbReference type="InterPro" id="IPR019587">
    <property type="entry name" value="Polyketide_cyclase/dehydratase"/>
</dbReference>
<keyword evidence="2" id="KW-1185">Reference proteome</keyword>
<evidence type="ECO:0000313" key="1">
    <source>
        <dbReference type="EMBL" id="MDQ0933518.1"/>
    </source>
</evidence>
<dbReference type="RefSeq" id="WP_307627301.1">
    <property type="nucleotide sequence ID" value="NZ_JAUSZS010000004.1"/>
</dbReference>
<dbReference type="SUPFAM" id="SSF55961">
    <property type="entry name" value="Bet v1-like"/>
    <property type="match status" value="1"/>
</dbReference>
<protein>
    <recommendedName>
        <fullName evidence="3">Polyketide cyclase</fullName>
    </recommendedName>
</protein>
<organism evidence="1 2">
    <name type="scientific">Streptomyces turgidiscabies</name>
    <dbReference type="NCBI Taxonomy" id="85558"/>
    <lineage>
        <taxon>Bacteria</taxon>
        <taxon>Bacillati</taxon>
        <taxon>Actinomycetota</taxon>
        <taxon>Actinomycetes</taxon>
        <taxon>Kitasatosporales</taxon>
        <taxon>Streptomycetaceae</taxon>
        <taxon>Streptomyces</taxon>
    </lineage>
</organism>
<dbReference type="InterPro" id="IPR023393">
    <property type="entry name" value="START-like_dom_sf"/>
</dbReference>
<dbReference type="EMBL" id="JAUSZS010000004">
    <property type="protein sequence ID" value="MDQ0933518.1"/>
    <property type="molecule type" value="Genomic_DNA"/>
</dbReference>
<dbReference type="Gene3D" id="3.30.530.20">
    <property type="match status" value="1"/>
</dbReference>
<dbReference type="Pfam" id="PF10604">
    <property type="entry name" value="Polyketide_cyc2"/>
    <property type="match status" value="1"/>
</dbReference>
<accession>A0ABU0RNE9</accession>
<dbReference type="Proteomes" id="UP001223072">
    <property type="component" value="Unassembled WGS sequence"/>
</dbReference>
<evidence type="ECO:0008006" key="3">
    <source>
        <dbReference type="Google" id="ProtNLM"/>
    </source>
</evidence>
<sequence>MTPPLIGPADKTVAITVQQRTWKAPPDTFRLLVPIDLPTVFHRVAPFPGVRSVENQTEAWDHVGPRRNPQFDDGSQVDEQLTEYTAGASFAYQLTGFTNVLSRLAVGVRGEFNINPDGDGTLIRWTYEFKALPGRRWILAGPFAPLWRRYMVAALSRCVEVIEAEAGDRDGRRLPLILN</sequence>
<evidence type="ECO:0000313" key="2">
    <source>
        <dbReference type="Proteomes" id="UP001223072"/>
    </source>
</evidence>